<dbReference type="RefSeq" id="WP_267636902.1">
    <property type="nucleotide sequence ID" value="NZ_JAODIY010000008.1"/>
</dbReference>
<dbReference type="GO" id="GO:0006399">
    <property type="term" value="P:tRNA metabolic process"/>
    <property type="evidence" value="ECO:0007669"/>
    <property type="project" value="UniProtKB-ARBA"/>
</dbReference>
<dbReference type="PANTHER" id="PTHR30411:SF1">
    <property type="entry name" value="CYTOPLASMIC PROTEIN"/>
    <property type="match status" value="1"/>
</dbReference>
<dbReference type="Pfam" id="PF04073">
    <property type="entry name" value="tRNA_edit"/>
    <property type="match status" value="1"/>
</dbReference>
<organism evidence="2 3">
    <name type="scientific">Halovenus rubra</name>
    <dbReference type="NCBI Taxonomy" id="869890"/>
    <lineage>
        <taxon>Archaea</taxon>
        <taxon>Methanobacteriati</taxon>
        <taxon>Methanobacteriota</taxon>
        <taxon>Stenosarchaea group</taxon>
        <taxon>Halobacteria</taxon>
        <taxon>Halobacteriales</taxon>
        <taxon>Haloarculaceae</taxon>
        <taxon>Halovenus</taxon>
    </lineage>
</organism>
<dbReference type="Gene3D" id="3.90.960.10">
    <property type="entry name" value="YbaK/aminoacyl-tRNA synthetase-associated domain"/>
    <property type="match status" value="1"/>
</dbReference>
<dbReference type="EMBL" id="JBHSZQ010000008">
    <property type="protein sequence ID" value="MFC7125709.1"/>
    <property type="molecule type" value="Genomic_DNA"/>
</dbReference>
<reference evidence="2 3" key="1">
    <citation type="journal article" date="2014" name="Int. J. Syst. Evol. Microbiol.">
        <title>Complete genome sequence of Corynebacterium casei LMG S-19264T (=DSM 44701T), isolated from a smear-ripened cheese.</title>
        <authorList>
            <consortium name="US DOE Joint Genome Institute (JGI-PGF)"/>
            <person name="Walter F."/>
            <person name="Albersmeier A."/>
            <person name="Kalinowski J."/>
            <person name="Ruckert C."/>
        </authorList>
    </citation>
    <scope>NUCLEOTIDE SEQUENCE [LARGE SCALE GENOMIC DNA]</scope>
    <source>
        <strain evidence="2 3">CGMCC 4.7215</strain>
    </source>
</reference>
<evidence type="ECO:0000313" key="2">
    <source>
        <dbReference type="EMBL" id="MFC7125709.1"/>
    </source>
</evidence>
<comment type="caution">
    <text evidence="2">The sequence shown here is derived from an EMBL/GenBank/DDBJ whole genome shotgun (WGS) entry which is preliminary data.</text>
</comment>
<evidence type="ECO:0000259" key="1">
    <source>
        <dbReference type="Pfam" id="PF04073"/>
    </source>
</evidence>
<feature type="domain" description="YbaK/aminoacyl-tRNA synthetase-associated" evidence="1">
    <location>
        <begin position="27"/>
        <end position="143"/>
    </location>
</feature>
<dbReference type="CDD" id="cd04333">
    <property type="entry name" value="ProX_deacylase"/>
    <property type="match status" value="1"/>
</dbReference>
<dbReference type="InterPro" id="IPR007214">
    <property type="entry name" value="YbaK/aa-tRNA-synth-assoc-dom"/>
</dbReference>
<dbReference type="InterPro" id="IPR036754">
    <property type="entry name" value="YbaK/aa-tRNA-synt-asso_dom_sf"/>
</dbReference>
<accession>A0ABD5X5A5</accession>
<dbReference type="PANTHER" id="PTHR30411">
    <property type="entry name" value="CYTOPLASMIC PROTEIN"/>
    <property type="match status" value="1"/>
</dbReference>
<proteinExistence type="predicted"/>
<gene>
    <name evidence="2" type="ORF">ACFQJ7_06610</name>
</gene>
<evidence type="ECO:0000313" key="3">
    <source>
        <dbReference type="Proteomes" id="UP001596414"/>
    </source>
</evidence>
<name>A0ABD5X5A5_9EURY</name>
<protein>
    <submittedName>
        <fullName evidence="2">YbaK/EbsC family protein</fullName>
    </submittedName>
</protein>
<dbReference type="SUPFAM" id="SSF55826">
    <property type="entry name" value="YbaK/ProRS associated domain"/>
    <property type="match status" value="1"/>
</dbReference>
<sequence>MNERVAAFGERAATEYGLDIEAEEFPEGTKTAQDAATAIDCEVAQIASSIVFMVDTVVVVVTSGANTVDTRKLSALRGVHDARMAEPEEVRKATGYAIGGVPPFCHDEELPVYLDEELTDFETVWAAAGTPEAVFPITPEEIIEDAGAKVVDVTE</sequence>
<dbReference type="Proteomes" id="UP001596414">
    <property type="component" value="Unassembled WGS sequence"/>
</dbReference>
<dbReference type="AlphaFoldDB" id="A0ABD5X5A5"/>